<organism evidence="1 2">
    <name type="scientific">Schistosoma margrebowiei</name>
    <dbReference type="NCBI Taxonomy" id="48269"/>
    <lineage>
        <taxon>Eukaryota</taxon>
        <taxon>Metazoa</taxon>
        <taxon>Spiralia</taxon>
        <taxon>Lophotrochozoa</taxon>
        <taxon>Platyhelminthes</taxon>
        <taxon>Trematoda</taxon>
        <taxon>Digenea</taxon>
        <taxon>Strigeidida</taxon>
        <taxon>Schistosomatoidea</taxon>
        <taxon>Schistosomatidae</taxon>
        <taxon>Schistosoma</taxon>
    </lineage>
</organism>
<name>A0A183LK19_9TREM</name>
<dbReference type="GO" id="GO:0005509">
    <property type="term" value="F:calcium ion binding"/>
    <property type="evidence" value="ECO:0007669"/>
    <property type="project" value="UniProtKB-UniRule"/>
</dbReference>
<dbReference type="GO" id="GO:0016020">
    <property type="term" value="C:membrane"/>
    <property type="evidence" value="ECO:0007669"/>
    <property type="project" value="InterPro"/>
</dbReference>
<accession>A0A183LK19</accession>
<dbReference type="GO" id="GO:0007156">
    <property type="term" value="P:homophilic cell adhesion via plasma membrane adhesion molecules"/>
    <property type="evidence" value="ECO:0007669"/>
    <property type="project" value="InterPro"/>
</dbReference>
<dbReference type="Gene3D" id="2.60.40.60">
    <property type="entry name" value="Cadherins"/>
    <property type="match status" value="1"/>
</dbReference>
<gene>
    <name evidence="1" type="ORF">SMRZ_LOCUS4144</name>
</gene>
<dbReference type="InterPro" id="IPR015919">
    <property type="entry name" value="Cadherin-like_sf"/>
</dbReference>
<protein>
    <submittedName>
        <fullName evidence="1">Uncharacterized protein</fullName>
    </submittedName>
</protein>
<dbReference type="SUPFAM" id="SSF49313">
    <property type="entry name" value="Cadherin-like"/>
    <property type="match status" value="1"/>
</dbReference>
<evidence type="ECO:0000313" key="1">
    <source>
        <dbReference type="EMBL" id="VDO60260.1"/>
    </source>
</evidence>
<dbReference type="InterPro" id="IPR002126">
    <property type="entry name" value="Cadherin-like_dom"/>
</dbReference>
<reference evidence="1 2" key="1">
    <citation type="submission" date="2018-11" db="EMBL/GenBank/DDBJ databases">
        <authorList>
            <consortium name="Pathogen Informatics"/>
        </authorList>
    </citation>
    <scope>NUCLEOTIDE SEQUENCE [LARGE SCALE GENOMIC DNA]</scope>
    <source>
        <strain evidence="1 2">Zambia</strain>
    </source>
</reference>
<dbReference type="Proteomes" id="UP000277204">
    <property type="component" value="Unassembled WGS sequence"/>
</dbReference>
<dbReference type="STRING" id="48269.A0A183LK19"/>
<sequence>MNTVSNRTEHFTAFRYSALLKILVSETNDIGLLIGEVTALDPDLGLNGKLNYSIHWPPGQGPNPFEVNEKGELITRMPLDRENQPEGYHFIVSYS</sequence>
<dbReference type="CDD" id="cd11304">
    <property type="entry name" value="Cadherin_repeat"/>
    <property type="match status" value="1"/>
</dbReference>
<dbReference type="Pfam" id="PF00028">
    <property type="entry name" value="Cadherin"/>
    <property type="match status" value="1"/>
</dbReference>
<dbReference type="AlphaFoldDB" id="A0A183LK19"/>
<dbReference type="PROSITE" id="PS50268">
    <property type="entry name" value="CADHERIN_2"/>
    <property type="match status" value="1"/>
</dbReference>
<dbReference type="EMBL" id="UZAI01001283">
    <property type="protein sequence ID" value="VDO60260.1"/>
    <property type="molecule type" value="Genomic_DNA"/>
</dbReference>
<proteinExistence type="predicted"/>
<keyword evidence="2" id="KW-1185">Reference proteome</keyword>
<evidence type="ECO:0000313" key="2">
    <source>
        <dbReference type="Proteomes" id="UP000277204"/>
    </source>
</evidence>